<gene>
    <name evidence="1" type="ORF">SSCH_440009</name>
</gene>
<dbReference type="InterPro" id="IPR047735">
    <property type="entry name" value="GrdX-like"/>
</dbReference>
<accession>A0A0B7MNM3</accession>
<dbReference type="OrthoDB" id="9815289at2"/>
<dbReference type="RefSeq" id="WP_044665280.1">
    <property type="nucleotide sequence ID" value="NZ_CDRZ01000241.1"/>
</dbReference>
<dbReference type="EMBL" id="CDRZ01000241">
    <property type="protein sequence ID" value="CEO89302.1"/>
    <property type="molecule type" value="Genomic_DNA"/>
</dbReference>
<evidence type="ECO:0000313" key="2">
    <source>
        <dbReference type="Proteomes" id="UP000046155"/>
    </source>
</evidence>
<dbReference type="NCBIfam" id="NF038093">
    <property type="entry name" value="GrdX"/>
    <property type="match status" value="1"/>
</dbReference>
<protein>
    <recommendedName>
        <fullName evidence="3">GrdX protein</fullName>
    </recommendedName>
</protein>
<name>A0A0B7MNM3_9FIRM</name>
<evidence type="ECO:0000313" key="1">
    <source>
        <dbReference type="EMBL" id="CEO89302.1"/>
    </source>
</evidence>
<proteinExistence type="predicted"/>
<organism evidence="1 2">
    <name type="scientific">Syntrophaceticus schinkii</name>
    <dbReference type="NCBI Taxonomy" id="499207"/>
    <lineage>
        <taxon>Bacteria</taxon>
        <taxon>Bacillati</taxon>
        <taxon>Bacillota</taxon>
        <taxon>Clostridia</taxon>
        <taxon>Thermoanaerobacterales</taxon>
        <taxon>Thermoanaerobacterales Family III. Incertae Sedis</taxon>
        <taxon>Syntrophaceticus</taxon>
    </lineage>
</organism>
<evidence type="ECO:0008006" key="3">
    <source>
        <dbReference type="Google" id="ProtNLM"/>
    </source>
</evidence>
<dbReference type="AlphaFoldDB" id="A0A0B7MNM3"/>
<dbReference type="Proteomes" id="UP000046155">
    <property type="component" value="Unassembled WGS sequence"/>
</dbReference>
<keyword evidence="2" id="KW-1185">Reference proteome</keyword>
<sequence length="129" mass="14526">MKNIRCLTNNPMVIDRGLPFVDAMPGSSVVELFRAVRKEIMGGYRLITHPLTGSMGPDRNPYKSIMLAGIPGKVDPRSLEIIERAIGFAEGFTETEMHSNWDSSTLKDFQLIDMDFIKEYLNGSEEPFL</sequence>
<reference evidence="2" key="1">
    <citation type="submission" date="2015-01" db="EMBL/GenBank/DDBJ databases">
        <authorList>
            <person name="Manzoor Shahid"/>
            <person name="Zubair Saima"/>
        </authorList>
    </citation>
    <scope>NUCLEOTIDE SEQUENCE [LARGE SCALE GENOMIC DNA]</scope>
    <source>
        <strain evidence="2">Sp3</strain>
    </source>
</reference>